<evidence type="ECO:0000313" key="2">
    <source>
        <dbReference type="Proteomes" id="UP001212152"/>
    </source>
</evidence>
<dbReference type="AlphaFoldDB" id="A0AAD5XNG2"/>
<protein>
    <submittedName>
        <fullName evidence="1">Uncharacterized protein</fullName>
    </submittedName>
</protein>
<organism evidence="1 2">
    <name type="scientific">Geranomyces variabilis</name>
    <dbReference type="NCBI Taxonomy" id="109894"/>
    <lineage>
        <taxon>Eukaryota</taxon>
        <taxon>Fungi</taxon>
        <taxon>Fungi incertae sedis</taxon>
        <taxon>Chytridiomycota</taxon>
        <taxon>Chytridiomycota incertae sedis</taxon>
        <taxon>Chytridiomycetes</taxon>
        <taxon>Spizellomycetales</taxon>
        <taxon>Powellomycetaceae</taxon>
        <taxon>Geranomyces</taxon>
    </lineage>
</organism>
<evidence type="ECO:0000313" key="1">
    <source>
        <dbReference type="EMBL" id="KAJ3180245.1"/>
    </source>
</evidence>
<gene>
    <name evidence="1" type="ORF">HDU87_002123</name>
</gene>
<reference evidence="1" key="1">
    <citation type="submission" date="2020-05" db="EMBL/GenBank/DDBJ databases">
        <title>Phylogenomic resolution of chytrid fungi.</title>
        <authorList>
            <person name="Stajich J.E."/>
            <person name="Amses K."/>
            <person name="Simmons R."/>
            <person name="Seto K."/>
            <person name="Myers J."/>
            <person name="Bonds A."/>
            <person name="Quandt C.A."/>
            <person name="Barry K."/>
            <person name="Liu P."/>
            <person name="Grigoriev I."/>
            <person name="Longcore J.E."/>
            <person name="James T.Y."/>
        </authorList>
    </citation>
    <scope>NUCLEOTIDE SEQUENCE</scope>
    <source>
        <strain evidence="1">JEL0379</strain>
    </source>
</reference>
<name>A0AAD5XNG2_9FUNG</name>
<sequence>MSQEPHVSAQERRETLLACGFNVEQFSDADLADVPQDFEVLPKNTIRRSVMSLYATHVMKMEEQMISAHPSDWFGILQSNCWNAAFQQRLHDTIFIFSGKLLPYVINVAYKMWLLDDERKNGAKAVAPFAREAIACLYMTPTTARGRGASHAGRSTRATESGTIGWTLSLPSRVLVTKGLEVVTASSMADVFRIADAVGAKQFHGTGLRESWSVAEKVNLDRGLVPSEFSWEPAFYTTSDPIAAVLRANEKHPDTPQGIAMFGPVDVNIFNLSLFTFDAGNSRDIVLWRQLIWKCCNDDAYMVDNDALLNAHIVRGPICIQQRAQDISMIGAYRADQTGYLTSSAVEALCTACIKVVVELSADFAYPARLDADPRV</sequence>
<comment type="caution">
    <text evidence="1">The sequence shown here is derived from an EMBL/GenBank/DDBJ whole genome shotgun (WGS) entry which is preliminary data.</text>
</comment>
<keyword evidence="2" id="KW-1185">Reference proteome</keyword>
<accession>A0AAD5XNG2</accession>
<proteinExistence type="predicted"/>
<dbReference type="EMBL" id="JADGJQ010000017">
    <property type="protein sequence ID" value="KAJ3180245.1"/>
    <property type="molecule type" value="Genomic_DNA"/>
</dbReference>
<dbReference type="Proteomes" id="UP001212152">
    <property type="component" value="Unassembled WGS sequence"/>
</dbReference>